<dbReference type="GO" id="GO:0009003">
    <property type="term" value="F:signal peptidase activity"/>
    <property type="evidence" value="ECO:0007669"/>
    <property type="project" value="UniProtKB-EC"/>
</dbReference>
<reference evidence="9" key="1">
    <citation type="submission" date="2023-06" db="EMBL/GenBank/DDBJ databases">
        <title>Draft genome sequence of Nocardioides sp. SOB72.</title>
        <authorList>
            <person name="Zhang G."/>
        </authorList>
    </citation>
    <scope>NUCLEOTIDE SEQUENCE</scope>
    <source>
        <strain evidence="9">SOB72</strain>
    </source>
</reference>
<dbReference type="PANTHER" id="PTHR10806">
    <property type="entry name" value="SIGNAL PEPTIDASE COMPLEX CATALYTIC SUBUNIT SEC11"/>
    <property type="match status" value="1"/>
</dbReference>
<dbReference type="InterPro" id="IPR001733">
    <property type="entry name" value="Peptidase_S26B"/>
</dbReference>
<feature type="region of interest" description="Disordered" evidence="6">
    <location>
        <begin position="15"/>
        <end position="39"/>
    </location>
</feature>
<evidence type="ECO:0000256" key="7">
    <source>
        <dbReference type="SAM" id="Phobius"/>
    </source>
</evidence>
<evidence type="ECO:0000256" key="2">
    <source>
        <dbReference type="ARBA" id="ARBA00022692"/>
    </source>
</evidence>
<keyword evidence="3 7" id="KW-1133">Transmembrane helix</keyword>
<evidence type="ECO:0000256" key="4">
    <source>
        <dbReference type="ARBA" id="ARBA00023136"/>
    </source>
</evidence>
<dbReference type="SUPFAM" id="SSF51306">
    <property type="entry name" value="LexA/Signal peptidase"/>
    <property type="match status" value="1"/>
</dbReference>
<dbReference type="InterPro" id="IPR019533">
    <property type="entry name" value="Peptidase_S26"/>
</dbReference>
<sequence>MSTHVWDAALLRVAPSRPGRRPGASADGTRTSTGKPGRGRRWRSALGFVARVLSWVLILGLLAVLTVAVLVPRVAGATPFTVLTGSMQPGLPPGTLIVTRPTPAEDIEIGEVVTFQIESGRPQVVTHRVIAVRAGQDGEPEFLTQGDANQTPDDGWRPAGSVRGVLWYAVPKLGYANNVLTGDQRQLAVYVVAGGLVLYALGLFGSDARDRRSSKRQPQHPAARHASR</sequence>
<feature type="transmembrane region" description="Helical" evidence="7">
    <location>
        <begin position="48"/>
        <end position="71"/>
    </location>
</feature>
<dbReference type="Proteomes" id="UP001168537">
    <property type="component" value="Unassembled WGS sequence"/>
</dbReference>
<evidence type="ECO:0000256" key="3">
    <source>
        <dbReference type="ARBA" id="ARBA00022989"/>
    </source>
</evidence>
<evidence type="ECO:0000259" key="8">
    <source>
        <dbReference type="Pfam" id="PF10502"/>
    </source>
</evidence>
<dbReference type="PANTHER" id="PTHR10806:SF6">
    <property type="entry name" value="SIGNAL PEPTIDASE COMPLEX CATALYTIC SUBUNIT SEC11"/>
    <property type="match status" value="1"/>
</dbReference>
<protein>
    <recommendedName>
        <fullName evidence="5">Signal peptidase I</fullName>
        <ecNumber evidence="5">3.4.21.89</ecNumber>
    </recommendedName>
</protein>
<feature type="domain" description="Peptidase S26" evidence="8">
    <location>
        <begin position="61"/>
        <end position="132"/>
    </location>
</feature>
<gene>
    <name evidence="9" type="ORF">QWY29_09640</name>
</gene>
<dbReference type="RefSeq" id="WP_300960514.1">
    <property type="nucleotide sequence ID" value="NZ_JAUHJR010000003.1"/>
</dbReference>
<comment type="subcellular location">
    <subcellularLocation>
        <location evidence="1">Membrane</location>
    </subcellularLocation>
</comment>
<keyword evidence="2 7" id="KW-0812">Transmembrane</keyword>
<evidence type="ECO:0000256" key="1">
    <source>
        <dbReference type="ARBA" id="ARBA00004370"/>
    </source>
</evidence>
<feature type="compositionally biased region" description="Basic residues" evidence="6">
    <location>
        <begin position="212"/>
        <end position="228"/>
    </location>
</feature>
<evidence type="ECO:0000313" key="10">
    <source>
        <dbReference type="Proteomes" id="UP001168537"/>
    </source>
</evidence>
<keyword evidence="4 7" id="KW-0472">Membrane</keyword>
<accession>A0ABT8EUB9</accession>
<evidence type="ECO:0000313" key="9">
    <source>
        <dbReference type="EMBL" id="MDN4161613.1"/>
    </source>
</evidence>
<keyword evidence="9" id="KW-0378">Hydrolase</keyword>
<dbReference type="Pfam" id="PF10502">
    <property type="entry name" value="Peptidase_S26"/>
    <property type="match status" value="1"/>
</dbReference>
<evidence type="ECO:0000256" key="5">
    <source>
        <dbReference type="NCBIfam" id="TIGR02228"/>
    </source>
</evidence>
<keyword evidence="10" id="KW-1185">Reference proteome</keyword>
<dbReference type="NCBIfam" id="TIGR02228">
    <property type="entry name" value="sigpep_I_arch"/>
    <property type="match status" value="1"/>
</dbReference>
<organism evidence="9 10">
    <name type="scientific">Nocardioides abyssi</name>
    <dbReference type="NCBI Taxonomy" id="3058370"/>
    <lineage>
        <taxon>Bacteria</taxon>
        <taxon>Bacillati</taxon>
        <taxon>Actinomycetota</taxon>
        <taxon>Actinomycetes</taxon>
        <taxon>Propionibacteriales</taxon>
        <taxon>Nocardioidaceae</taxon>
        <taxon>Nocardioides</taxon>
    </lineage>
</organism>
<feature type="region of interest" description="Disordered" evidence="6">
    <location>
        <begin position="209"/>
        <end position="228"/>
    </location>
</feature>
<dbReference type="InterPro" id="IPR036286">
    <property type="entry name" value="LexA/Signal_pep-like_sf"/>
</dbReference>
<dbReference type="EMBL" id="JAUHJR010000003">
    <property type="protein sequence ID" value="MDN4161613.1"/>
    <property type="molecule type" value="Genomic_DNA"/>
</dbReference>
<dbReference type="EC" id="3.4.21.89" evidence="5"/>
<dbReference type="CDD" id="cd06530">
    <property type="entry name" value="S26_SPase_I"/>
    <property type="match status" value="1"/>
</dbReference>
<proteinExistence type="predicted"/>
<name>A0ABT8EUB9_9ACTN</name>
<evidence type="ECO:0000256" key="6">
    <source>
        <dbReference type="SAM" id="MobiDB-lite"/>
    </source>
</evidence>
<comment type="caution">
    <text evidence="9">The sequence shown here is derived from an EMBL/GenBank/DDBJ whole genome shotgun (WGS) entry which is preliminary data.</text>
</comment>
<feature type="transmembrane region" description="Helical" evidence="7">
    <location>
        <begin position="187"/>
        <end position="206"/>
    </location>
</feature>